<protein>
    <submittedName>
        <fullName evidence="2">Mycofactocin system glycosyltransferase</fullName>
    </submittedName>
</protein>
<evidence type="ECO:0000259" key="1">
    <source>
        <dbReference type="Pfam" id="PF00535"/>
    </source>
</evidence>
<evidence type="ECO:0000313" key="3">
    <source>
        <dbReference type="Proteomes" id="UP000252586"/>
    </source>
</evidence>
<dbReference type="SUPFAM" id="SSF53448">
    <property type="entry name" value="Nucleotide-diphospho-sugar transferases"/>
    <property type="match status" value="1"/>
</dbReference>
<accession>A0A366DLA7</accession>
<proteinExistence type="predicted"/>
<dbReference type="Gene3D" id="3.90.550.10">
    <property type="entry name" value="Spore Coat Polysaccharide Biosynthesis Protein SpsA, Chain A"/>
    <property type="match status" value="1"/>
</dbReference>
<dbReference type="Proteomes" id="UP000252586">
    <property type="component" value="Unassembled WGS sequence"/>
</dbReference>
<dbReference type="Pfam" id="PF00535">
    <property type="entry name" value="Glycos_transf_2"/>
    <property type="match status" value="1"/>
</dbReference>
<dbReference type="InterPro" id="IPR023981">
    <property type="entry name" value="MftF"/>
</dbReference>
<dbReference type="InterPro" id="IPR001173">
    <property type="entry name" value="Glyco_trans_2-like"/>
</dbReference>
<dbReference type="GO" id="GO:0016740">
    <property type="term" value="F:transferase activity"/>
    <property type="evidence" value="ECO:0007669"/>
    <property type="project" value="UniProtKB-KW"/>
</dbReference>
<dbReference type="NCBIfam" id="TIGR03965">
    <property type="entry name" value="mycofact_glyco"/>
    <property type="match status" value="1"/>
</dbReference>
<evidence type="ECO:0000313" key="2">
    <source>
        <dbReference type="EMBL" id="RBO90862.1"/>
    </source>
</evidence>
<dbReference type="AlphaFoldDB" id="A0A366DLA7"/>
<organism evidence="2 3">
    <name type="scientific">Nocardia puris</name>
    <dbReference type="NCBI Taxonomy" id="208602"/>
    <lineage>
        <taxon>Bacteria</taxon>
        <taxon>Bacillati</taxon>
        <taxon>Actinomycetota</taxon>
        <taxon>Actinomycetes</taxon>
        <taxon>Mycobacteriales</taxon>
        <taxon>Nocardiaceae</taxon>
        <taxon>Nocardia</taxon>
    </lineage>
</organism>
<keyword evidence="2" id="KW-0808">Transferase</keyword>
<dbReference type="InterPro" id="IPR029044">
    <property type="entry name" value="Nucleotide-diphossugar_trans"/>
</dbReference>
<name>A0A366DLA7_9NOCA</name>
<comment type="caution">
    <text evidence="2">The sequence shown here is derived from an EMBL/GenBank/DDBJ whole genome shotgun (WGS) entry which is preliminary data.</text>
</comment>
<reference evidence="2 3" key="1">
    <citation type="submission" date="2018-06" db="EMBL/GenBank/DDBJ databases">
        <title>Genomic Encyclopedia of Type Strains, Phase IV (KMG-IV): sequencing the most valuable type-strain genomes for metagenomic binning, comparative biology and taxonomic classification.</title>
        <authorList>
            <person name="Goeker M."/>
        </authorList>
    </citation>
    <scope>NUCLEOTIDE SEQUENCE [LARGE SCALE GENOMIC DNA]</scope>
    <source>
        <strain evidence="2 3">DSM 44599</strain>
    </source>
</reference>
<dbReference type="STRING" id="1210090.GCA_001613185_06845"/>
<dbReference type="PANTHER" id="PTHR43646">
    <property type="entry name" value="GLYCOSYLTRANSFERASE"/>
    <property type="match status" value="1"/>
</dbReference>
<gene>
    <name evidence="2" type="ORF">DFR74_105268</name>
</gene>
<dbReference type="PANTHER" id="PTHR43646:SF6">
    <property type="entry name" value="PRE-MYCOFACTOCIN GLYCOSYLTRANSFERASE"/>
    <property type="match status" value="1"/>
</dbReference>
<keyword evidence="3" id="KW-1185">Reference proteome</keyword>
<sequence>MIGDGYLEVDGPKSAVVARRLLDSGVANPRPRLLPSPDDVTVIVPLYNNAEGLARLLAALRGHHVIVVDDGSDQPVRVPEGHGSRCRVTVLRHDRPQGPSAARNAGLRAATTEFVAFLDSDVVPRSGWLEVMLGHFSDPEVALVAPRIVALDPESNALARYEHTRSSLDLGRREAAVTSRGMVSYVPSAALLVRRQAMLAEGGFDETMRVAEDVDLCWRLERSGWRLRYEPAAHVAHDHRVSFTSWFGRKVFYGTGAAPLGDRHGKEKVSPLSVPSWTVLAAVLFATLTRWGFLGALVTLATALTRLRRVFAELDNPTRVAAIYLARGFFAGLWRLASAMCRHYWPITVLAMVASRRIRHIAVTMAVADGLADWFTHRDAGGLDPFRYIAYKRLDDIAYGTGLWVGAFRARSLESLKPTAPPQ</sequence>
<dbReference type="EMBL" id="QNRE01000005">
    <property type="protein sequence ID" value="RBO90862.1"/>
    <property type="molecule type" value="Genomic_DNA"/>
</dbReference>
<feature type="domain" description="Glycosyltransferase 2-like" evidence="1">
    <location>
        <begin position="41"/>
        <end position="193"/>
    </location>
</feature>